<evidence type="ECO:0000313" key="3">
    <source>
        <dbReference type="Proteomes" id="UP001202961"/>
    </source>
</evidence>
<dbReference type="PANTHER" id="PTHR30595:SF6">
    <property type="entry name" value="SCHLAFEN ALBA-2 DOMAIN-CONTAINING PROTEIN"/>
    <property type="match status" value="1"/>
</dbReference>
<dbReference type="Gene3D" id="3.30.565.60">
    <property type="match status" value="1"/>
</dbReference>
<feature type="domain" description="Schlafen AlbA-2" evidence="1">
    <location>
        <begin position="19"/>
        <end position="142"/>
    </location>
</feature>
<dbReference type="InterPro" id="IPR007421">
    <property type="entry name" value="Schlafen_AlbA_2_dom"/>
</dbReference>
<proteinExistence type="predicted"/>
<comment type="caution">
    <text evidence="2">The sequence shown here is derived from an EMBL/GenBank/DDBJ whole genome shotgun (WGS) entry which is preliminary data.</text>
</comment>
<evidence type="ECO:0000259" key="1">
    <source>
        <dbReference type="Pfam" id="PF04326"/>
    </source>
</evidence>
<dbReference type="EMBL" id="JAMQBK010000029">
    <property type="protein sequence ID" value="MCM2371080.1"/>
    <property type="molecule type" value="Genomic_DNA"/>
</dbReference>
<dbReference type="Pfam" id="PF04326">
    <property type="entry name" value="SLFN_AlbA_2"/>
    <property type="match status" value="1"/>
</dbReference>
<dbReference type="RefSeq" id="WP_250928723.1">
    <property type="nucleotide sequence ID" value="NZ_JAMQBK010000029.1"/>
</dbReference>
<dbReference type="InterPro" id="IPR038461">
    <property type="entry name" value="Schlafen_AlbA_2_dom_sf"/>
</dbReference>
<organism evidence="2 3">
    <name type="scientific">Aporhodopirellula aestuarii</name>
    <dbReference type="NCBI Taxonomy" id="2950107"/>
    <lineage>
        <taxon>Bacteria</taxon>
        <taxon>Pseudomonadati</taxon>
        <taxon>Planctomycetota</taxon>
        <taxon>Planctomycetia</taxon>
        <taxon>Pirellulales</taxon>
        <taxon>Pirellulaceae</taxon>
        <taxon>Aporhodopirellula</taxon>
    </lineage>
</organism>
<protein>
    <submittedName>
        <fullName evidence="2">DNA binding domain-containing protein</fullName>
    </submittedName>
</protein>
<sequence length="570" mass="64784">MNLEQLRDKLAELRDLPTETEWAEFKQNNSDPQMIGEYLSAISNAAALESQAFGYIVWGIEDGTHNIVGTTFKPRQQKGHGNEDLEPWLNKLLAPRINFRIFEFDSEDGLPMVMFEVQAANTAPVAFSGRRYVRVGSHKKPLAEHPEKERKLWEIVSGPAVDWSAGICEGATINNLDPNAIHRARSEYAERFEGDPKKAHLAKEVWEWDDVTFLNKIKVAIDGQLTRAALILLGKEESTHHVAPAQPRMTWILKDDENVEQDYRHYDPPFLLAVDELLDNIRNLTVRYLPDGTLFPINVSQYDPWVMRETLHNCIAHQDYSKAGRIIVIEQPDSLLFTNLGAFYPGSVEEVVVRDSPQEYSANPRLAQAMVNLNMIDTIGSGIKRTLRIQRDRNFPLPTYDLSDPERVKVRLIGQILDPNYTRMLMSQTGLDLLDVIALDKVQKAQPINDKEAKSLRGKRLIEGRRPNVHVSADVAAATDTMVDYLRRRGIDREYCQKMILDLLGKGPAKRNEIDRLLLDRLSDALDETQRKTFIMNLLQDMRKAELIDSEGRGAGSVWQLHSSGTKGEE</sequence>
<evidence type="ECO:0000313" key="2">
    <source>
        <dbReference type="EMBL" id="MCM2371080.1"/>
    </source>
</evidence>
<reference evidence="2 3" key="1">
    <citation type="journal article" date="2022" name="Syst. Appl. Microbiol.">
        <title>Rhodopirellula aestuarii sp. nov., a novel member of the genus Rhodopirellula isolated from brackish sediments collected in the Tagus River estuary, Portugal.</title>
        <authorList>
            <person name="Vitorino I.R."/>
            <person name="Klimek D."/>
            <person name="Calusinska M."/>
            <person name="Lobo-da-Cunha A."/>
            <person name="Vasconcelos V."/>
            <person name="Lage O.M."/>
        </authorList>
    </citation>
    <scope>NUCLEOTIDE SEQUENCE [LARGE SCALE GENOMIC DNA]</scope>
    <source>
        <strain evidence="2 3">ICT_H3.1</strain>
    </source>
</reference>
<dbReference type="PANTHER" id="PTHR30595">
    <property type="entry name" value="GLPR-RELATED TRANSCRIPTIONAL REPRESSOR"/>
    <property type="match status" value="1"/>
</dbReference>
<dbReference type="Pfam" id="PF13749">
    <property type="entry name" value="HATPase_c_4"/>
    <property type="match status" value="1"/>
</dbReference>
<keyword evidence="3" id="KW-1185">Reference proteome</keyword>
<dbReference type="Proteomes" id="UP001202961">
    <property type="component" value="Unassembled WGS sequence"/>
</dbReference>
<name>A0ABT0U3C3_9BACT</name>
<dbReference type="InterPro" id="IPR038475">
    <property type="entry name" value="RecG_C_sf"/>
</dbReference>
<accession>A0ABT0U3C3</accession>
<dbReference type="Gene3D" id="3.30.950.30">
    <property type="entry name" value="Schlafen, AAA domain"/>
    <property type="match status" value="1"/>
</dbReference>
<gene>
    <name evidence="2" type="ORF">NB063_10710</name>
</gene>